<evidence type="ECO:0000313" key="2">
    <source>
        <dbReference type="Proteomes" id="UP001157091"/>
    </source>
</evidence>
<evidence type="ECO:0008006" key="3">
    <source>
        <dbReference type="Google" id="ProtNLM"/>
    </source>
</evidence>
<gene>
    <name evidence="1" type="ORF">GCM10025864_30160</name>
</gene>
<organism evidence="1 2">
    <name type="scientific">Luteimicrobium album</name>
    <dbReference type="NCBI Taxonomy" id="1054550"/>
    <lineage>
        <taxon>Bacteria</taxon>
        <taxon>Bacillati</taxon>
        <taxon>Actinomycetota</taxon>
        <taxon>Actinomycetes</taxon>
        <taxon>Micrococcales</taxon>
        <taxon>Luteimicrobium</taxon>
    </lineage>
</organism>
<dbReference type="Proteomes" id="UP001157091">
    <property type="component" value="Unassembled WGS sequence"/>
</dbReference>
<dbReference type="EMBL" id="BSUK01000001">
    <property type="protein sequence ID" value="GMA25257.1"/>
    <property type="molecule type" value="Genomic_DNA"/>
</dbReference>
<name>A0ABQ6I3Q5_9MICO</name>
<comment type="caution">
    <text evidence="1">The sequence shown here is derived from an EMBL/GenBank/DDBJ whole genome shotgun (WGS) entry which is preliminary data.</text>
</comment>
<evidence type="ECO:0000313" key="1">
    <source>
        <dbReference type="EMBL" id="GMA25257.1"/>
    </source>
</evidence>
<proteinExistence type="predicted"/>
<sequence>MTTTLPPRQIFAEHAHRPPVRVITPPPRPDVPGLVRRDEIDTPELRERLSDGTLVRVAPGLLGTMQPDQPAWRRLEAEHLLRVRAVLVRLWTDFSFSHETAALLWGCWSWCLGPAVHLTQLTVPSMPPDLRFPLRRHGHALTSADRTDVDGVPVTSLERTVLDCLCSLPAERGLVIADSALRAGADLDSLRERADAWTGRRGIRVARKVLALADIEAESAGESRTRWQLAVGGLPRPVLAIPVETFLGWRWVDLGWPELKVGIEFDGAIKYSGGGYGDPGRRLFEEKRRHDALVEAGWILIRVTWADLAHPERLVARVRAALAAARRRTFR</sequence>
<keyword evidence="2" id="KW-1185">Reference proteome</keyword>
<dbReference type="RefSeq" id="WP_284293915.1">
    <property type="nucleotide sequence ID" value="NZ_BSUK01000001.1"/>
</dbReference>
<protein>
    <recommendedName>
        <fullName evidence="3">DUF559 domain-containing protein</fullName>
    </recommendedName>
</protein>
<reference evidence="2" key="1">
    <citation type="journal article" date="2019" name="Int. J. Syst. Evol. Microbiol.">
        <title>The Global Catalogue of Microorganisms (GCM) 10K type strain sequencing project: providing services to taxonomists for standard genome sequencing and annotation.</title>
        <authorList>
            <consortium name="The Broad Institute Genomics Platform"/>
            <consortium name="The Broad Institute Genome Sequencing Center for Infectious Disease"/>
            <person name="Wu L."/>
            <person name="Ma J."/>
        </authorList>
    </citation>
    <scope>NUCLEOTIDE SEQUENCE [LARGE SCALE GENOMIC DNA]</scope>
    <source>
        <strain evidence="2">NBRC 106348</strain>
    </source>
</reference>
<accession>A0ABQ6I3Q5</accession>